<dbReference type="InterPro" id="IPR043502">
    <property type="entry name" value="DNA/RNA_pol_sf"/>
</dbReference>
<accession>Q8DK68</accession>
<dbReference type="DNASU" id="1011324"/>
<dbReference type="AlphaFoldDB" id="Q8DK68"/>
<dbReference type="PANTHER" id="PTHR34047">
    <property type="entry name" value="NUCLEAR INTRON MATURASE 1, MITOCHONDRIAL-RELATED"/>
    <property type="match status" value="1"/>
</dbReference>
<dbReference type="STRING" id="197221.gene:10747590"/>
<dbReference type="PATRIC" id="fig|197221.4.peg.1049"/>
<protein>
    <submittedName>
        <fullName evidence="2">Reverse transcriptase</fullName>
    </submittedName>
</protein>
<evidence type="ECO:0000313" key="2">
    <source>
        <dbReference type="EMBL" id="BAC08550.1"/>
    </source>
</evidence>
<dbReference type="EnsemblBacteria" id="BAC08550">
    <property type="protein sequence ID" value="BAC08550"/>
    <property type="gene ID" value="BAC08550"/>
</dbReference>
<proteinExistence type="predicted"/>
<keyword evidence="2" id="KW-0548">Nucleotidyltransferase</keyword>
<keyword evidence="2" id="KW-0808">Transferase</keyword>
<dbReference type="eggNOG" id="COG3344">
    <property type="taxonomic scope" value="Bacteria"/>
</dbReference>
<sequence>METRQMAVDQTTGAVTNQTETSWHSIDWAKANREVKRLQVRIAKAVKEGRWGKVKALQWLLTHSFYGKALAVKRVTDNSGSRTPGVDGITWSTQEQKTQAIKSLRRRGYKPQPLRRVYIPKANGKQRPLGIPTMKDRAMQALYALALDSAVTSL</sequence>
<name>Q8DK68_THEVB</name>
<dbReference type="PANTHER" id="PTHR34047:SF10">
    <property type="entry name" value="GROUP II INTRON-ASSOCIATED OPEN READING FRAME"/>
    <property type="match status" value="1"/>
</dbReference>
<dbReference type="EMBL" id="BA000039">
    <property type="protein sequence ID" value="BAC08550.1"/>
    <property type="molecule type" value="Genomic_DNA"/>
</dbReference>
<gene>
    <name evidence="2" type="ordered locus">tlr0998</name>
</gene>
<dbReference type="Proteomes" id="UP000000440">
    <property type="component" value="Chromosome"/>
</dbReference>
<dbReference type="KEGG" id="tel:tlr0998"/>
<dbReference type="Pfam" id="PF13655">
    <property type="entry name" value="RVT_N"/>
    <property type="match status" value="1"/>
</dbReference>
<dbReference type="SUPFAM" id="SSF56672">
    <property type="entry name" value="DNA/RNA polymerases"/>
    <property type="match status" value="1"/>
</dbReference>
<evidence type="ECO:0000259" key="1">
    <source>
        <dbReference type="Pfam" id="PF13655"/>
    </source>
</evidence>
<organism evidence="2 3">
    <name type="scientific">Thermosynechococcus vestitus (strain NIES-2133 / IAM M-273 / BP-1)</name>
    <dbReference type="NCBI Taxonomy" id="197221"/>
    <lineage>
        <taxon>Bacteria</taxon>
        <taxon>Bacillati</taxon>
        <taxon>Cyanobacteriota</taxon>
        <taxon>Cyanophyceae</taxon>
        <taxon>Acaryochloridales</taxon>
        <taxon>Thermosynechococcaceae</taxon>
        <taxon>Thermosynechococcus</taxon>
    </lineage>
</organism>
<reference evidence="2 3" key="1">
    <citation type="journal article" date="2002" name="DNA Res.">
        <title>Complete genome structure of the thermophilic cyanobacterium Thermosynechococcus elongatus BP-1.</title>
        <authorList>
            <person name="Nakamura Y."/>
            <person name="Kaneko T."/>
            <person name="Sato S."/>
            <person name="Ikeuchi M."/>
            <person name="Katoh H."/>
            <person name="Sasamoto S."/>
            <person name="Watanabe A."/>
            <person name="Iriguchi M."/>
            <person name="Kawashima K."/>
            <person name="Kimura T."/>
            <person name="Kishida Y."/>
            <person name="Kiyokawa C."/>
            <person name="Kohara M."/>
            <person name="Matsumoto M."/>
            <person name="Matsuno A."/>
            <person name="Nakazaki N."/>
            <person name="Shimpo S."/>
            <person name="Sugimoto M."/>
            <person name="Takeuchi C."/>
            <person name="Yamada M."/>
            <person name="Tabata S."/>
        </authorList>
    </citation>
    <scope>NUCLEOTIDE SEQUENCE [LARGE SCALE GENOMIC DNA]</scope>
    <source>
        <strain evidence="3">IAM M-273 / NIES-2133 / BP-1</strain>
    </source>
</reference>
<dbReference type="InterPro" id="IPR025960">
    <property type="entry name" value="RVT_N"/>
</dbReference>
<keyword evidence="3" id="KW-1185">Reference proteome</keyword>
<dbReference type="GO" id="GO:0003964">
    <property type="term" value="F:RNA-directed DNA polymerase activity"/>
    <property type="evidence" value="ECO:0007669"/>
    <property type="project" value="UniProtKB-KW"/>
</dbReference>
<keyword evidence="2" id="KW-0695">RNA-directed DNA polymerase</keyword>
<evidence type="ECO:0000313" key="3">
    <source>
        <dbReference type="Proteomes" id="UP000000440"/>
    </source>
</evidence>
<dbReference type="InterPro" id="IPR051083">
    <property type="entry name" value="GrpII_Intron_Splice-Mob/Def"/>
</dbReference>
<feature type="domain" description="Reverse transcriptase N-terminal" evidence="1">
    <location>
        <begin position="23"/>
        <end position="104"/>
    </location>
</feature>